<dbReference type="STRING" id="75379.Tint_3139"/>
<dbReference type="HOGENOM" id="CLU_034093_0_0_4"/>
<feature type="compositionally biased region" description="Polar residues" evidence="1">
    <location>
        <begin position="53"/>
        <end position="67"/>
    </location>
</feature>
<name>D5X038_THIK1</name>
<dbReference type="KEGG" id="tin:Tint_3139"/>
<evidence type="ECO:0000313" key="2">
    <source>
        <dbReference type="EMBL" id="ADG32466.1"/>
    </source>
</evidence>
<feature type="compositionally biased region" description="Low complexity" evidence="1">
    <location>
        <begin position="42"/>
        <end position="52"/>
    </location>
</feature>
<organism evidence="2">
    <name type="scientific">Thiomonas intermedia (strain K12)</name>
    <name type="common">Thiobacillus intermedius</name>
    <dbReference type="NCBI Taxonomy" id="75379"/>
    <lineage>
        <taxon>Bacteria</taxon>
        <taxon>Pseudomonadati</taxon>
        <taxon>Pseudomonadota</taxon>
        <taxon>Betaproteobacteria</taxon>
        <taxon>Burkholderiales</taxon>
        <taxon>Thiomonas</taxon>
    </lineage>
</organism>
<proteinExistence type="predicted"/>
<evidence type="ECO:0000256" key="1">
    <source>
        <dbReference type="SAM" id="MobiDB-lite"/>
    </source>
</evidence>
<dbReference type="eggNOG" id="ENOG502ZCGK">
    <property type="taxonomic scope" value="Bacteria"/>
</dbReference>
<dbReference type="EMBL" id="CP002021">
    <property type="protein sequence ID" value="ADG32466.1"/>
    <property type="molecule type" value="Genomic_DNA"/>
</dbReference>
<feature type="compositionally biased region" description="Low complexity" evidence="1">
    <location>
        <begin position="74"/>
        <end position="151"/>
    </location>
</feature>
<feature type="region of interest" description="Disordered" evidence="1">
    <location>
        <begin position="36"/>
        <end position="156"/>
    </location>
</feature>
<dbReference type="AlphaFoldDB" id="D5X038"/>
<sequence>MATIILESTVQQSRRLFIQKTILTLPAIGTLASCGGGGGASSSGPTALSTGAQASPNNVQPVASGGNTMPPVMPTTTASSAQQTQTAPSSTAPSQTAPATSPPVTSSQSQPTSTASSAPSTSPASQQTQPTQTTTTSAQPSEPASSPTQATQQVASGTDLSAGLKQFGQAPIPYSKLTKPAKGQTIKDPDTGLQITRITDCVKDFNNLCVAPAYPTAMAWNCDETRFILYVPGSTAQAGGQQGWAMYDGTTYAFIKFLDINPGDVEQFYWDHTDPATLRYIDNHSVGSQNLADLTAINVETGVKTIIHSFLPNGLPPGCPSGVTGVRCGYPFALGVNAQGQRIWGLGAFGGPIGNVAGELGMWVFGFNESTGAFTIYDSTIPQPQARGSTPFPSVSGKFFIWNGAAATNLNSTPTTQSGIFDATTGKLLRMVNFDTNEHCDTAMDASGNDLLVGSQFSRNTGGNGNVIVCNLNTGAVSNDVGESSGWGYPATGSLSGSTAWKNPSWVVTGMTGNIYGTGSNGQATPGSNGNSGPTANPCTILDQELMITNLTSGVTWRIAHHRSTGNYSNASQSNYWAQPNVTFSTSGTRILFNSDWGDGDPSNPVVNPNAAVDTYVLMLPSYA</sequence>
<protein>
    <submittedName>
        <fullName evidence="2">Uncharacterized protein</fullName>
    </submittedName>
</protein>
<accession>D5X038</accession>
<reference evidence="2" key="1">
    <citation type="submission" date="2010-04" db="EMBL/GenBank/DDBJ databases">
        <title>Complete sequence of Thiomonas intermedia K12.</title>
        <authorList>
            <consortium name="US DOE Joint Genome Institute"/>
            <person name="Lucas S."/>
            <person name="Copeland A."/>
            <person name="Lapidus A."/>
            <person name="Cheng J.-F."/>
            <person name="Bruce D."/>
            <person name="Goodwin L."/>
            <person name="Pitluck S."/>
            <person name="Davenport K."/>
            <person name="Detter J.C."/>
            <person name="Han C."/>
            <person name="Tapia R."/>
            <person name="Land M."/>
            <person name="Hauser L."/>
            <person name="Kyrpides N."/>
            <person name="Ovchinnikova G."/>
            <person name="Kerfeld C.A."/>
            <person name="Cannon G.C."/>
            <person name="Heinhorst S."/>
            <person name="Woyke T."/>
        </authorList>
    </citation>
    <scope>NUCLEOTIDE SEQUENCE [LARGE SCALE GENOMIC DNA]</scope>
    <source>
        <strain evidence="2">K12</strain>
    </source>
</reference>
<dbReference type="BioCyc" id="TINT75379:TINT_RS15740-MONOMER"/>
<gene>
    <name evidence="2" type="ordered locus">Tint_3139</name>
</gene>